<accession>A0AAW0SXH2</accession>
<feature type="region of interest" description="Disordered" evidence="1">
    <location>
        <begin position="243"/>
        <end position="283"/>
    </location>
</feature>
<evidence type="ECO:0000313" key="2">
    <source>
        <dbReference type="EMBL" id="KAK8379382.1"/>
    </source>
</evidence>
<gene>
    <name evidence="2" type="ORF">O3P69_019346</name>
</gene>
<feature type="compositionally biased region" description="Low complexity" evidence="1">
    <location>
        <begin position="247"/>
        <end position="263"/>
    </location>
</feature>
<dbReference type="Proteomes" id="UP001487740">
    <property type="component" value="Unassembled WGS sequence"/>
</dbReference>
<organism evidence="2 3">
    <name type="scientific">Scylla paramamosain</name>
    <name type="common">Mud crab</name>
    <dbReference type="NCBI Taxonomy" id="85552"/>
    <lineage>
        <taxon>Eukaryota</taxon>
        <taxon>Metazoa</taxon>
        <taxon>Ecdysozoa</taxon>
        <taxon>Arthropoda</taxon>
        <taxon>Crustacea</taxon>
        <taxon>Multicrustacea</taxon>
        <taxon>Malacostraca</taxon>
        <taxon>Eumalacostraca</taxon>
        <taxon>Eucarida</taxon>
        <taxon>Decapoda</taxon>
        <taxon>Pleocyemata</taxon>
        <taxon>Brachyura</taxon>
        <taxon>Eubrachyura</taxon>
        <taxon>Portunoidea</taxon>
        <taxon>Portunidae</taxon>
        <taxon>Portuninae</taxon>
        <taxon>Scylla</taxon>
    </lineage>
</organism>
<name>A0AAW0SXH2_SCYPA</name>
<protein>
    <submittedName>
        <fullName evidence="2">Uncharacterized protein</fullName>
    </submittedName>
</protein>
<dbReference type="EMBL" id="JARAKH010000043">
    <property type="protein sequence ID" value="KAK8379382.1"/>
    <property type="molecule type" value="Genomic_DNA"/>
</dbReference>
<reference evidence="2 3" key="1">
    <citation type="submission" date="2023-03" db="EMBL/GenBank/DDBJ databases">
        <title>High-quality genome of Scylla paramamosain provides insights in environmental adaptation.</title>
        <authorList>
            <person name="Zhang L."/>
        </authorList>
    </citation>
    <scope>NUCLEOTIDE SEQUENCE [LARGE SCALE GENOMIC DNA]</scope>
    <source>
        <strain evidence="2">LZ_2023a</strain>
        <tissue evidence="2">Muscle</tissue>
    </source>
</reference>
<comment type="caution">
    <text evidence="2">The sequence shown here is derived from an EMBL/GenBank/DDBJ whole genome shotgun (WGS) entry which is preliminary data.</text>
</comment>
<proteinExistence type="predicted"/>
<feature type="compositionally biased region" description="Basic and acidic residues" evidence="1">
    <location>
        <begin position="120"/>
        <end position="131"/>
    </location>
</feature>
<evidence type="ECO:0000313" key="3">
    <source>
        <dbReference type="Proteomes" id="UP001487740"/>
    </source>
</evidence>
<feature type="region of interest" description="Disordered" evidence="1">
    <location>
        <begin position="78"/>
        <end position="185"/>
    </location>
</feature>
<keyword evidence="3" id="KW-1185">Reference proteome</keyword>
<sequence>MAGLCGGCDIPSWVVFGRFHGEIPGNAENALQFLRDHGVLPRCVTKYVRPGSVVVCGQWGASLSLHKLGYTFITAQADEEEESDSATPKAEVEGEEPDYTTATPRTDLATPATPAEEEKETQTHLEPRECTTTRASNFEKTSHATPTRQKTHALPVTQIAEDLDKPGTHTTADTSPAAARHPPAHTETIRDLWKDLKDWVRKPGMRLDYFQEYLSRFLFIRHHKDQHLHRFFIETARLFPPHADLSAPTDAPTDTPADTPADTHQGTHKSRYAENVEFGETSD</sequence>
<feature type="compositionally biased region" description="Polar residues" evidence="1">
    <location>
        <begin position="132"/>
        <end position="148"/>
    </location>
</feature>
<dbReference type="AlphaFoldDB" id="A0AAW0SXH2"/>
<evidence type="ECO:0000256" key="1">
    <source>
        <dbReference type="SAM" id="MobiDB-lite"/>
    </source>
</evidence>